<dbReference type="Proteomes" id="UP000289411">
    <property type="component" value="Unassembled WGS sequence"/>
</dbReference>
<dbReference type="PANTHER" id="PTHR34219:SF4">
    <property type="entry name" value="PEPSY DOMAIN-CONTAINING PROTEIN"/>
    <property type="match status" value="1"/>
</dbReference>
<organism evidence="2 3">
    <name type="scientific">Lichenibacterium ramalinae</name>
    <dbReference type="NCBI Taxonomy" id="2316527"/>
    <lineage>
        <taxon>Bacteria</taxon>
        <taxon>Pseudomonadati</taxon>
        <taxon>Pseudomonadota</taxon>
        <taxon>Alphaproteobacteria</taxon>
        <taxon>Hyphomicrobiales</taxon>
        <taxon>Lichenihabitantaceae</taxon>
        <taxon>Lichenibacterium</taxon>
    </lineage>
</organism>
<comment type="caution">
    <text evidence="2">The sequence shown here is derived from an EMBL/GenBank/DDBJ whole genome shotgun (WGS) entry which is preliminary data.</text>
</comment>
<evidence type="ECO:0000313" key="2">
    <source>
        <dbReference type="EMBL" id="RYB02543.1"/>
    </source>
</evidence>
<keyword evidence="1" id="KW-0472">Membrane</keyword>
<name>A0A4Q2R8Y4_9HYPH</name>
<keyword evidence="1" id="KW-0812">Transmembrane</keyword>
<keyword evidence="3" id="KW-1185">Reference proteome</keyword>
<reference evidence="2 3" key="2">
    <citation type="submission" date="2019-02" db="EMBL/GenBank/DDBJ databases">
        <title>'Lichenibacterium ramalinii' gen. nov. sp. nov., 'Lichenibacterium minor' gen. nov. sp. nov.</title>
        <authorList>
            <person name="Pankratov T."/>
        </authorList>
    </citation>
    <scope>NUCLEOTIDE SEQUENCE [LARGE SCALE GENOMIC DNA]</scope>
    <source>
        <strain evidence="2 3">RmlP001</strain>
    </source>
</reference>
<feature type="transmembrane region" description="Helical" evidence="1">
    <location>
        <begin position="474"/>
        <end position="500"/>
    </location>
</feature>
<dbReference type="OrthoDB" id="9776609at2"/>
<dbReference type="EMBL" id="QYBC01000019">
    <property type="protein sequence ID" value="RYB02543.1"/>
    <property type="molecule type" value="Genomic_DNA"/>
</dbReference>
<feature type="transmembrane region" description="Helical" evidence="1">
    <location>
        <begin position="12"/>
        <end position="31"/>
    </location>
</feature>
<feature type="transmembrane region" description="Helical" evidence="1">
    <location>
        <begin position="425"/>
        <end position="442"/>
    </location>
</feature>
<feature type="transmembrane region" description="Helical" evidence="1">
    <location>
        <begin position="449"/>
        <end position="468"/>
    </location>
</feature>
<proteinExistence type="predicted"/>
<gene>
    <name evidence="2" type="ORF">D3272_20500</name>
</gene>
<dbReference type="InterPro" id="IPR005625">
    <property type="entry name" value="PepSY-ass_TM"/>
</dbReference>
<protein>
    <submittedName>
        <fullName evidence="2">PepSY domain-containing protein</fullName>
    </submittedName>
</protein>
<accession>A0A4Q2R8Y4</accession>
<feature type="transmembrane region" description="Helical" evidence="1">
    <location>
        <begin position="205"/>
        <end position="228"/>
    </location>
</feature>
<evidence type="ECO:0000313" key="3">
    <source>
        <dbReference type="Proteomes" id="UP000289411"/>
    </source>
</evidence>
<evidence type="ECO:0000256" key="1">
    <source>
        <dbReference type="SAM" id="Phobius"/>
    </source>
</evidence>
<feature type="transmembrane region" description="Helical" evidence="1">
    <location>
        <begin position="151"/>
        <end position="174"/>
    </location>
</feature>
<dbReference type="RefSeq" id="WP_129221078.1">
    <property type="nucleotide sequence ID" value="NZ_QYBC01000019.1"/>
</dbReference>
<dbReference type="PANTHER" id="PTHR34219">
    <property type="entry name" value="IRON-REGULATED INNER MEMBRANE PROTEIN-RELATED"/>
    <property type="match status" value="1"/>
</dbReference>
<sequence>MIALPQREARLLVALHGWSAVALGLLLYTVLATGTVAVMADEIGHWSTGALDARAPLTRPVDAILRRAVADAPPALREVVDLAASGRDGLRVSLRDAPGPEQRGIDVETGPDGRVLHRREGLAADIAGRDPDGALAAFLVGIHVRLYIPGLFGYVVTGVAGLALLLAALSGLAIHRHLLRDLFTLRVLASPPLAARDRHNLAGTWALPFALVLAVTGAFFSFAAPVGFPTLAWVSFGGDQQALFTALLGPPPAADPSPAAIADLDAVAADAGARAGAAPAFIRVAHPGRADARVTVYAETRPGDIAAATLVYDGVTGAFLERRPAVGRAPSLGGTLYGLMAPLHFGHFAGLASKLAWTAMGFCCCSVTVGGLRLWLVRRATARPGWAALDRATSVVALGLPLAMAGSGVGYFLGLADGATVESTAVGFLVAGALALVAGVALRRPALDGVLRVATGLALAALPPLRLAAGGPDWATALAAGCPAIAFGDAALLGLAIALLHRPGRALLRAGHDAALAGPPRP</sequence>
<feature type="transmembrane region" description="Helical" evidence="1">
    <location>
        <begin position="388"/>
        <end position="413"/>
    </location>
</feature>
<dbReference type="AlphaFoldDB" id="A0A4Q2R8Y4"/>
<feature type="transmembrane region" description="Helical" evidence="1">
    <location>
        <begin position="355"/>
        <end position="376"/>
    </location>
</feature>
<keyword evidence="1" id="KW-1133">Transmembrane helix</keyword>
<dbReference type="Pfam" id="PF03929">
    <property type="entry name" value="PepSY_TM"/>
    <property type="match status" value="1"/>
</dbReference>
<reference evidence="2 3" key="1">
    <citation type="submission" date="2018-09" db="EMBL/GenBank/DDBJ databases">
        <authorList>
            <person name="Grouzdev D.S."/>
            <person name="Krutkina M.S."/>
        </authorList>
    </citation>
    <scope>NUCLEOTIDE SEQUENCE [LARGE SCALE GENOMIC DNA]</scope>
    <source>
        <strain evidence="2 3">RmlP001</strain>
    </source>
</reference>